<dbReference type="EMBL" id="CAJNBH010000004">
    <property type="protein sequence ID" value="CAE6725445.1"/>
    <property type="molecule type" value="Genomic_DNA"/>
</dbReference>
<dbReference type="SUPFAM" id="SSF53474">
    <property type="entry name" value="alpha/beta-Hydrolases"/>
    <property type="match status" value="1"/>
</dbReference>
<keyword evidence="2" id="KW-0732">Signal</keyword>
<evidence type="ECO:0000313" key="4">
    <source>
        <dbReference type="Proteomes" id="UP000673821"/>
    </source>
</evidence>
<evidence type="ECO:0000256" key="1">
    <source>
        <dbReference type="SAM" id="MobiDB-lite"/>
    </source>
</evidence>
<feature type="compositionally biased region" description="Polar residues" evidence="1">
    <location>
        <begin position="83"/>
        <end position="92"/>
    </location>
</feature>
<dbReference type="RefSeq" id="WP_200658306.1">
    <property type="nucleotide sequence ID" value="NZ_CAJNBH010000004.1"/>
</dbReference>
<feature type="signal peptide" evidence="2">
    <location>
        <begin position="1"/>
        <end position="26"/>
    </location>
</feature>
<proteinExistence type="predicted"/>
<keyword evidence="4" id="KW-1185">Reference proteome</keyword>
<dbReference type="InterPro" id="IPR001563">
    <property type="entry name" value="Peptidase_S10"/>
</dbReference>
<gene>
    <name evidence="3" type="ORF">R69776_01737</name>
</gene>
<evidence type="ECO:0000313" key="3">
    <source>
        <dbReference type="EMBL" id="CAE6725445.1"/>
    </source>
</evidence>
<evidence type="ECO:0000256" key="2">
    <source>
        <dbReference type="SAM" id="SignalP"/>
    </source>
</evidence>
<dbReference type="InterPro" id="IPR029058">
    <property type="entry name" value="AB_hydrolase_fold"/>
</dbReference>
<dbReference type="Proteomes" id="UP000673821">
    <property type="component" value="Unassembled WGS sequence"/>
</dbReference>
<feature type="chain" id="PRO_5046099507" description="Peptidase S10" evidence="2">
    <location>
        <begin position="27"/>
        <end position="607"/>
    </location>
</feature>
<name>A0ABM8QZU4_9BURK</name>
<evidence type="ECO:0008006" key="5">
    <source>
        <dbReference type="Google" id="ProtNLM"/>
    </source>
</evidence>
<protein>
    <recommendedName>
        <fullName evidence="5">Peptidase S10</fullName>
    </recommendedName>
</protein>
<dbReference type="Pfam" id="PF00450">
    <property type="entry name" value="Peptidase_S10"/>
    <property type="match status" value="1"/>
</dbReference>
<reference evidence="3 4" key="1">
    <citation type="submission" date="2021-02" db="EMBL/GenBank/DDBJ databases">
        <authorList>
            <person name="Vanwijnsberghe S."/>
        </authorList>
    </citation>
    <scope>NUCLEOTIDE SEQUENCE [LARGE SCALE GENOMIC DNA]</scope>
    <source>
        <strain evidence="3 4">R-69776</strain>
    </source>
</reference>
<accession>A0ABM8QZU4</accession>
<sequence>MAIRFYLSLRRSLMAGSMAAALVAMALVLAVIATFSQMCAAAELDDSSAEPASTETATAPASAVSVPNVPSVANAPGTPGAQAETSGQTVDANGQPVKEPRANPSRTGHPPRISAAAQTDAQDNALHTVKPETAPIPVPPENTAVTQHAIRLGGRKIDYTATAGNLLLRDKAGQANASVFYTAYTAVTKSPSTRPVTFLFNGGPGAGSVFLMIGSFGPKRVRTASPAITPPAPYVLDDNPDSLLDTTDLVFIDAVGAGLSRVVGHGTGKDFWGVDKDLDAFSQFIDRYLTVNQRWNSPKYLLGESYGTARAAMLAYQLGQNNIALNGVILMSSVLDSSAFSPGSDFKSESYLPSFAAIAWYHDKIVPKPASLPAFLDEVRAFARGPYAQALAQGDALPDAQRDEIAARVAQFTGLDVDYVKRSRLRLYPSRFRDQLLRDQSRSIGRFDARFKGLEYDGVSERPDYDASVSSVASAFDAALHQHFAQDLHFTPADRYRVFNDDALTQWDWKHREWWGEHLSVPYAAGDLAEAMRQNPQLRVMSVNGYFDLATPFYATEYALAHLGIDAPLRANVRIAYYPTGHMIYLDDAALHALKRDLASFYAAGAG</sequence>
<organism evidence="3 4">
    <name type="scientific">Paraburkholderia nemoris</name>
    <dbReference type="NCBI Taxonomy" id="2793076"/>
    <lineage>
        <taxon>Bacteria</taxon>
        <taxon>Pseudomonadati</taxon>
        <taxon>Pseudomonadota</taxon>
        <taxon>Betaproteobacteria</taxon>
        <taxon>Burkholderiales</taxon>
        <taxon>Burkholderiaceae</taxon>
        <taxon>Paraburkholderia</taxon>
    </lineage>
</organism>
<feature type="compositionally biased region" description="Low complexity" evidence="1">
    <location>
        <begin position="51"/>
        <end position="76"/>
    </location>
</feature>
<comment type="caution">
    <text evidence="3">The sequence shown here is derived from an EMBL/GenBank/DDBJ whole genome shotgun (WGS) entry which is preliminary data.</text>
</comment>
<feature type="region of interest" description="Disordered" evidence="1">
    <location>
        <begin position="51"/>
        <end position="119"/>
    </location>
</feature>
<dbReference type="Gene3D" id="3.40.50.1820">
    <property type="entry name" value="alpha/beta hydrolase"/>
    <property type="match status" value="1"/>
</dbReference>